<evidence type="ECO:0000313" key="11">
    <source>
        <dbReference type="EMBL" id="WFD11612.1"/>
    </source>
</evidence>
<feature type="transmembrane region" description="Helical" evidence="9">
    <location>
        <begin position="397"/>
        <end position="421"/>
    </location>
</feature>
<keyword evidence="9" id="KW-0479">Metal-binding</keyword>
<feature type="transmembrane region" description="Helical" evidence="9">
    <location>
        <begin position="318"/>
        <end position="338"/>
    </location>
</feature>
<evidence type="ECO:0000256" key="9">
    <source>
        <dbReference type="RuleBase" id="RU362011"/>
    </source>
</evidence>
<feature type="transmembrane region" description="Helical" evidence="9">
    <location>
        <begin position="294"/>
        <end position="311"/>
    </location>
</feature>
<feature type="transmembrane region" description="Helical" evidence="9">
    <location>
        <begin position="433"/>
        <end position="457"/>
    </location>
</feature>
<keyword evidence="5 9" id="KW-0460">Magnesium</keyword>
<dbReference type="SUPFAM" id="SSF161093">
    <property type="entry name" value="MgtE membrane domain-like"/>
    <property type="match status" value="1"/>
</dbReference>
<evidence type="ECO:0000256" key="3">
    <source>
        <dbReference type="ARBA" id="ARBA00022448"/>
    </source>
</evidence>
<proteinExistence type="inferred from homology"/>
<dbReference type="Pfam" id="PF00571">
    <property type="entry name" value="CBS"/>
    <property type="match status" value="2"/>
</dbReference>
<dbReference type="PANTHER" id="PTHR43773:SF1">
    <property type="entry name" value="MAGNESIUM TRANSPORTER MGTE"/>
    <property type="match status" value="1"/>
</dbReference>
<evidence type="ECO:0000256" key="6">
    <source>
        <dbReference type="ARBA" id="ARBA00022989"/>
    </source>
</evidence>
<dbReference type="InterPro" id="IPR038076">
    <property type="entry name" value="MgtE_N_sf"/>
</dbReference>
<dbReference type="CDD" id="cd04606">
    <property type="entry name" value="CBS_pair_Mg_transporter"/>
    <property type="match status" value="1"/>
</dbReference>
<dbReference type="RefSeq" id="WP_277733710.1">
    <property type="nucleotide sequence ID" value="NZ_CP120733.1"/>
</dbReference>
<evidence type="ECO:0000256" key="4">
    <source>
        <dbReference type="ARBA" id="ARBA00022692"/>
    </source>
</evidence>
<reference evidence="11 12" key="1">
    <citation type="submission" date="2023-03" db="EMBL/GenBank/DDBJ databases">
        <title>Complete genome sequence of Tepidibacter sp. SWIR-1, isolated from a deep-sea hydrothermal vent.</title>
        <authorList>
            <person name="Li X."/>
        </authorList>
    </citation>
    <scope>NUCLEOTIDE SEQUENCE [LARGE SCALE GENOMIC DNA]</scope>
    <source>
        <strain evidence="11 12">SWIR-1</strain>
    </source>
</reference>
<dbReference type="SMART" id="SM00924">
    <property type="entry name" value="MgtE_N"/>
    <property type="match status" value="1"/>
</dbReference>
<dbReference type="InterPro" id="IPR006667">
    <property type="entry name" value="SLC41_membr_dom"/>
</dbReference>
<evidence type="ECO:0000259" key="10">
    <source>
        <dbReference type="PROSITE" id="PS51371"/>
    </source>
</evidence>
<evidence type="ECO:0000313" key="12">
    <source>
        <dbReference type="Proteomes" id="UP001222800"/>
    </source>
</evidence>
<evidence type="ECO:0000256" key="7">
    <source>
        <dbReference type="ARBA" id="ARBA00023136"/>
    </source>
</evidence>
<keyword evidence="4 9" id="KW-0812">Transmembrane</keyword>
<dbReference type="NCBIfam" id="TIGR00400">
    <property type="entry name" value="mgtE"/>
    <property type="match status" value="1"/>
</dbReference>
<dbReference type="InterPro" id="IPR036739">
    <property type="entry name" value="SLC41_membr_dom_sf"/>
</dbReference>
<dbReference type="InterPro" id="IPR046342">
    <property type="entry name" value="CBS_dom_sf"/>
</dbReference>
<name>A0ABY8EFA4_9FIRM</name>
<dbReference type="InterPro" id="IPR006669">
    <property type="entry name" value="MgtE_transporter"/>
</dbReference>
<dbReference type="Gene3D" id="3.10.580.10">
    <property type="entry name" value="CBS-domain"/>
    <property type="match status" value="1"/>
</dbReference>
<dbReference type="SMART" id="SM00116">
    <property type="entry name" value="CBS"/>
    <property type="match status" value="2"/>
</dbReference>
<dbReference type="SUPFAM" id="SSF54631">
    <property type="entry name" value="CBS-domain pair"/>
    <property type="match status" value="1"/>
</dbReference>
<dbReference type="Proteomes" id="UP001222800">
    <property type="component" value="Chromosome"/>
</dbReference>
<dbReference type="Gene3D" id="1.10.357.20">
    <property type="entry name" value="SLC41 divalent cation transporters, integral membrane domain"/>
    <property type="match status" value="1"/>
</dbReference>
<dbReference type="Pfam" id="PF01769">
    <property type="entry name" value="MgtE"/>
    <property type="match status" value="1"/>
</dbReference>
<dbReference type="InterPro" id="IPR006668">
    <property type="entry name" value="Mg_transptr_MgtE_intracell_dom"/>
</dbReference>
<sequence>MNKNEVLFQEIIVQVNALIDSEKIVDLNEYIDELHPRDISEILVDLQEEKQIRLFEILPLEVAAKVLDDLDSDMFTTILSKISIDHKKRILDLMSQDDMVDILSDLSEEKRHEIINLLDKELAQDIKELLVYDEDSAGGIMTTDFVVLSKDITCYAAIEYLRENAPDAETIYYVYVVDKNDKLVGVISLRELIVSRPNTIIEDVMSEKVIDVNVNDDQEEVARIVSKYDLLAIPVTDINGKIRGIITVDDIIDVIQEEATEDIYKFAGTSEAESEYLEDIKFFPKVISAVKARLPWLLITLIGGTLSARILGKYETTIKAYAAVSFFMPLLTGMGGNVGTQSSTLTVRGLATGHIDQKNALKTITQEMSIGLTVGLICSLIICIVAYLWIGDFKLGIVVGIAMAANMLTAATIGTLVPIVFKRLGVDPAVASAPFISTTLDITGLTIYFTLTTALLLKFS</sequence>
<comment type="similarity">
    <text evidence="2 9">Belongs to the SLC41A transporter family.</text>
</comment>
<dbReference type="SUPFAM" id="SSF158791">
    <property type="entry name" value="MgtE N-terminal domain-like"/>
    <property type="match status" value="1"/>
</dbReference>
<keyword evidence="3 9" id="KW-0813">Transport</keyword>
<evidence type="ECO:0000256" key="2">
    <source>
        <dbReference type="ARBA" id="ARBA00009749"/>
    </source>
</evidence>
<evidence type="ECO:0000256" key="5">
    <source>
        <dbReference type="ARBA" id="ARBA00022842"/>
    </source>
</evidence>
<accession>A0ABY8EFA4</accession>
<dbReference type="PROSITE" id="PS51371">
    <property type="entry name" value="CBS"/>
    <property type="match status" value="2"/>
</dbReference>
<gene>
    <name evidence="11" type="primary">mgtE</name>
    <name evidence="11" type="ORF">P4S50_05930</name>
</gene>
<feature type="domain" description="CBS" evidence="10">
    <location>
        <begin position="141"/>
        <end position="204"/>
    </location>
</feature>
<protein>
    <recommendedName>
        <fullName evidence="9">Magnesium transporter MgtE</fullName>
    </recommendedName>
</protein>
<comment type="function">
    <text evidence="9">Acts as a magnesium transporter.</text>
</comment>
<comment type="subunit">
    <text evidence="9">Homodimer.</text>
</comment>
<evidence type="ECO:0000256" key="1">
    <source>
        <dbReference type="ARBA" id="ARBA00004141"/>
    </source>
</evidence>
<dbReference type="EMBL" id="CP120733">
    <property type="protein sequence ID" value="WFD11612.1"/>
    <property type="molecule type" value="Genomic_DNA"/>
</dbReference>
<feature type="transmembrane region" description="Helical" evidence="9">
    <location>
        <begin position="368"/>
        <end position="390"/>
    </location>
</feature>
<keyword evidence="9" id="KW-1003">Cell membrane</keyword>
<keyword evidence="8" id="KW-0129">CBS domain</keyword>
<evidence type="ECO:0000256" key="8">
    <source>
        <dbReference type="PROSITE-ProRule" id="PRU00703"/>
    </source>
</evidence>
<comment type="subcellular location">
    <subcellularLocation>
        <location evidence="9">Cell membrane</location>
        <topology evidence="9">Multi-pass membrane protein</topology>
    </subcellularLocation>
    <subcellularLocation>
        <location evidence="1">Membrane</location>
        <topology evidence="1">Multi-pass membrane protein</topology>
    </subcellularLocation>
</comment>
<dbReference type="Pfam" id="PF03448">
    <property type="entry name" value="MgtE_N"/>
    <property type="match status" value="1"/>
</dbReference>
<dbReference type="InterPro" id="IPR000644">
    <property type="entry name" value="CBS_dom"/>
</dbReference>
<feature type="domain" description="CBS" evidence="10">
    <location>
        <begin position="205"/>
        <end position="261"/>
    </location>
</feature>
<keyword evidence="12" id="KW-1185">Reference proteome</keyword>
<keyword evidence="6 9" id="KW-1133">Transmembrane helix</keyword>
<dbReference type="PANTHER" id="PTHR43773">
    <property type="entry name" value="MAGNESIUM TRANSPORTER MGTE"/>
    <property type="match status" value="1"/>
</dbReference>
<organism evidence="11 12">
    <name type="scientific">Tepidibacter hydrothermalis</name>
    <dbReference type="NCBI Taxonomy" id="3036126"/>
    <lineage>
        <taxon>Bacteria</taxon>
        <taxon>Bacillati</taxon>
        <taxon>Bacillota</taxon>
        <taxon>Clostridia</taxon>
        <taxon>Peptostreptococcales</taxon>
        <taxon>Peptostreptococcaceae</taxon>
        <taxon>Tepidibacter</taxon>
    </lineage>
</organism>
<keyword evidence="7 9" id="KW-0472">Membrane</keyword>
<dbReference type="Gene3D" id="1.25.60.10">
    <property type="entry name" value="MgtE N-terminal domain-like"/>
    <property type="match status" value="1"/>
</dbReference>